<organism evidence="10 11">
    <name type="scientific">Musa troglodytarum</name>
    <name type="common">fe'i banana</name>
    <dbReference type="NCBI Taxonomy" id="320322"/>
    <lineage>
        <taxon>Eukaryota</taxon>
        <taxon>Viridiplantae</taxon>
        <taxon>Streptophyta</taxon>
        <taxon>Embryophyta</taxon>
        <taxon>Tracheophyta</taxon>
        <taxon>Spermatophyta</taxon>
        <taxon>Magnoliopsida</taxon>
        <taxon>Liliopsida</taxon>
        <taxon>Zingiberales</taxon>
        <taxon>Musaceae</taxon>
        <taxon>Musa</taxon>
    </lineage>
</organism>
<dbReference type="InterPro" id="IPR050205">
    <property type="entry name" value="CDPK_Ser/Thr_kinases"/>
</dbReference>
<dbReference type="GO" id="GO:0005524">
    <property type="term" value="F:ATP binding"/>
    <property type="evidence" value="ECO:0007669"/>
    <property type="project" value="UniProtKB-KW"/>
</dbReference>
<evidence type="ECO:0000256" key="3">
    <source>
        <dbReference type="ARBA" id="ARBA00022737"/>
    </source>
</evidence>
<dbReference type="PROSITE" id="PS00108">
    <property type="entry name" value="PROTEIN_KINASE_ST"/>
    <property type="match status" value="1"/>
</dbReference>
<keyword evidence="3" id="KW-0677">Repeat</keyword>
<reference evidence="10" key="1">
    <citation type="submission" date="2022-05" db="EMBL/GenBank/DDBJ databases">
        <title>The Musa troglodytarum L. genome provides insights into the mechanism of non-climacteric behaviour and enrichment of carotenoids.</title>
        <authorList>
            <person name="Wang J."/>
        </authorList>
    </citation>
    <scope>NUCLEOTIDE SEQUENCE</scope>
    <source>
        <tissue evidence="10">Leaf</tissue>
    </source>
</reference>
<dbReference type="Proteomes" id="UP001055439">
    <property type="component" value="Chromosome 5"/>
</dbReference>
<feature type="non-terminal residue" evidence="10">
    <location>
        <position position="181"/>
    </location>
</feature>
<dbReference type="SUPFAM" id="SSF56112">
    <property type="entry name" value="Protein kinase-like (PK-like)"/>
    <property type="match status" value="1"/>
</dbReference>
<evidence type="ECO:0000256" key="5">
    <source>
        <dbReference type="ARBA" id="ARBA00022777"/>
    </source>
</evidence>
<keyword evidence="7" id="KW-1133">Transmembrane helix</keyword>
<keyword evidence="7" id="KW-0812">Transmembrane</keyword>
<dbReference type="OrthoDB" id="781874at2759"/>
<evidence type="ECO:0000256" key="2">
    <source>
        <dbReference type="ARBA" id="ARBA00022679"/>
    </source>
</evidence>
<dbReference type="InterPro" id="IPR000719">
    <property type="entry name" value="Prot_kinase_dom"/>
</dbReference>
<evidence type="ECO:0000256" key="7">
    <source>
        <dbReference type="SAM" id="Phobius"/>
    </source>
</evidence>
<keyword evidence="7" id="KW-0472">Membrane</keyword>
<dbReference type="AlphaFoldDB" id="A0A9E7K6J0"/>
<evidence type="ECO:0000313" key="10">
    <source>
        <dbReference type="EMBL" id="URE05797.1"/>
    </source>
</evidence>
<gene>
    <name evidence="10" type="ORF">MUK42_10583</name>
</gene>
<keyword evidence="5" id="KW-0418">Kinase</keyword>
<evidence type="ECO:0000256" key="4">
    <source>
        <dbReference type="ARBA" id="ARBA00022741"/>
    </source>
</evidence>
<keyword evidence="8" id="KW-0732">Signal</keyword>
<accession>A0A9E7K6J0</accession>
<evidence type="ECO:0000256" key="8">
    <source>
        <dbReference type="SAM" id="SignalP"/>
    </source>
</evidence>
<protein>
    <recommendedName>
        <fullName evidence="9">Protein kinase domain-containing protein</fullName>
    </recommendedName>
</protein>
<feature type="chain" id="PRO_5038386034" description="Protein kinase domain-containing protein" evidence="8">
    <location>
        <begin position="21"/>
        <end position="181"/>
    </location>
</feature>
<name>A0A9E7K6J0_9LILI</name>
<feature type="transmembrane region" description="Helical" evidence="7">
    <location>
        <begin position="92"/>
        <end position="113"/>
    </location>
</feature>
<evidence type="ECO:0000256" key="6">
    <source>
        <dbReference type="ARBA" id="ARBA00022840"/>
    </source>
</evidence>
<feature type="domain" description="Protein kinase" evidence="9">
    <location>
        <begin position="12"/>
        <end position="181"/>
    </location>
</feature>
<keyword evidence="1" id="KW-0723">Serine/threonine-protein kinase</keyword>
<dbReference type="Gene3D" id="1.10.510.10">
    <property type="entry name" value="Transferase(Phosphotransferase) domain 1"/>
    <property type="match status" value="1"/>
</dbReference>
<keyword evidence="2" id="KW-0808">Transferase</keyword>
<evidence type="ECO:0000313" key="11">
    <source>
        <dbReference type="Proteomes" id="UP001055439"/>
    </source>
</evidence>
<dbReference type="Pfam" id="PF00069">
    <property type="entry name" value="Pkinase"/>
    <property type="match status" value="1"/>
</dbReference>
<keyword evidence="4" id="KW-0547">Nucleotide-binding</keyword>
<dbReference type="InterPro" id="IPR011009">
    <property type="entry name" value="Kinase-like_dom_sf"/>
</dbReference>
<dbReference type="GO" id="GO:0004674">
    <property type="term" value="F:protein serine/threonine kinase activity"/>
    <property type="evidence" value="ECO:0007669"/>
    <property type="project" value="UniProtKB-KW"/>
</dbReference>
<dbReference type="InterPro" id="IPR008271">
    <property type="entry name" value="Ser/Thr_kinase_AS"/>
</dbReference>
<dbReference type="EMBL" id="CP097507">
    <property type="protein sequence ID" value="URE05797.1"/>
    <property type="molecule type" value="Genomic_DNA"/>
</dbReference>
<sequence length="181" mass="20443">MKMPWLFMLSWSCVLGVSYSTRSFSWGITQKERKAAELASVIVGVVEACHSMGVMHRDLKPENFLFVNQMKDAPLKTIDFGLSIFFQPEADVWSAGVIIYILLNGVPSFWAGYYLSMIFSTKMCCNTSHPETKQGIFEEVLHCKLGFQSDPRPCILDSVKDLARKILARAPKKRLTSPEVL</sequence>
<proteinExistence type="predicted"/>
<keyword evidence="11" id="KW-1185">Reference proteome</keyword>
<dbReference type="SMART" id="SM00220">
    <property type="entry name" value="S_TKc"/>
    <property type="match status" value="1"/>
</dbReference>
<evidence type="ECO:0000259" key="9">
    <source>
        <dbReference type="SMART" id="SM00220"/>
    </source>
</evidence>
<evidence type="ECO:0000256" key="1">
    <source>
        <dbReference type="ARBA" id="ARBA00022527"/>
    </source>
</evidence>
<feature type="signal peptide" evidence="8">
    <location>
        <begin position="1"/>
        <end position="20"/>
    </location>
</feature>
<dbReference type="PANTHER" id="PTHR24349">
    <property type="entry name" value="SERINE/THREONINE-PROTEIN KINASE"/>
    <property type="match status" value="1"/>
</dbReference>
<keyword evidence="6" id="KW-0067">ATP-binding</keyword>